<dbReference type="RefSeq" id="WP_162655826.1">
    <property type="nucleotide sequence ID" value="NZ_LR593887.1"/>
</dbReference>
<dbReference type="InterPro" id="IPR050739">
    <property type="entry name" value="MFP"/>
</dbReference>
<dbReference type="AlphaFoldDB" id="A0A6C2YHL2"/>
<dbReference type="PANTHER" id="PTHR30386:SF27">
    <property type="entry name" value="MEMBRANE FUSION PROTEIN (MFP) FAMILY PROTEIN"/>
    <property type="match status" value="1"/>
</dbReference>
<organism evidence="4">
    <name type="scientific">Tuwongella immobilis</name>
    <dbReference type="NCBI Taxonomy" id="692036"/>
    <lineage>
        <taxon>Bacteria</taxon>
        <taxon>Pseudomonadati</taxon>
        <taxon>Planctomycetota</taxon>
        <taxon>Planctomycetia</taxon>
        <taxon>Gemmatales</taxon>
        <taxon>Gemmataceae</taxon>
        <taxon>Tuwongella</taxon>
    </lineage>
</organism>
<keyword evidence="1" id="KW-0175">Coiled coil</keyword>
<dbReference type="InParanoid" id="A0A6C2YHL2"/>
<evidence type="ECO:0000256" key="1">
    <source>
        <dbReference type="SAM" id="Coils"/>
    </source>
</evidence>
<feature type="domain" description="Multidrug resistance protein MdtA-like barrel-sandwich hybrid" evidence="3">
    <location>
        <begin position="75"/>
        <end position="319"/>
    </location>
</feature>
<sequence>MNAPLQVSTPSVVNPTILPAMSEVRTPRIARITGRLLIAFFLITPIILIFVPWVQTIQARGRVIAWLPTEREQPVTARVSGQIRKWHVTETDRVNAGDPIVDIDDTDVELGSRLAAQREFLLNRKLAVTKQLEEQSDVAASQTSARDAAVRAAQASMQASEQSVLTTKASLRAAEAVVAYESVRYKTFDELLKNPKGGLESELNVRSAFATLRRAEEDVARLTEEVKRAEAGVKQAYAAFRKAEADGAASIATANANLARTEQDLNAIERELQDIENRIERYKARLLTAPCDGTVLRIEPDASQVGQYVKEGQVVCVIVPDTATPVVELFVSGVDAPLVPPESSTDDWPHVRLQFEGWPAVQFSGYPQMSIGTFGGRVFRMDPTNVQNQFRILVKPDQLYERDDWPDSMFLRQGNAAMGYIQLRSVPLGWELWRRMNGFPAMTPPKEYNKSEKVKPPKLKV</sequence>
<dbReference type="Proteomes" id="UP000464378">
    <property type="component" value="Chromosome"/>
</dbReference>
<keyword evidence="2" id="KW-1133">Transmembrane helix</keyword>
<dbReference type="Pfam" id="PF25917">
    <property type="entry name" value="BSH_RND"/>
    <property type="match status" value="1"/>
</dbReference>
<keyword evidence="5" id="KW-1185">Reference proteome</keyword>
<keyword evidence="2" id="KW-0812">Transmembrane</keyword>
<dbReference type="EMBL" id="LR593887">
    <property type="protein sequence ID" value="VTR96664.1"/>
    <property type="molecule type" value="Genomic_DNA"/>
</dbReference>
<feature type="transmembrane region" description="Helical" evidence="2">
    <location>
        <begin position="36"/>
        <end position="54"/>
    </location>
</feature>
<evidence type="ECO:0000313" key="5">
    <source>
        <dbReference type="Proteomes" id="UP000464378"/>
    </source>
</evidence>
<name>A0A6C2YHL2_9BACT</name>
<protein>
    <recommendedName>
        <fullName evidence="3">Multidrug resistance protein MdtA-like barrel-sandwich hybrid domain-containing protein</fullName>
    </recommendedName>
</protein>
<dbReference type="EMBL" id="LR586016">
    <property type="protein sequence ID" value="VIP00623.1"/>
    <property type="molecule type" value="Genomic_DNA"/>
</dbReference>
<keyword evidence="2" id="KW-0472">Membrane</keyword>
<dbReference type="SUPFAM" id="SSF111369">
    <property type="entry name" value="HlyD-like secretion proteins"/>
    <property type="match status" value="1"/>
</dbReference>
<dbReference type="PANTHER" id="PTHR30386">
    <property type="entry name" value="MEMBRANE FUSION SUBUNIT OF EMRAB-TOLC MULTIDRUG EFFLUX PUMP"/>
    <property type="match status" value="1"/>
</dbReference>
<dbReference type="KEGG" id="tim:GMBLW1_33370"/>
<reference evidence="4" key="1">
    <citation type="submission" date="2019-04" db="EMBL/GenBank/DDBJ databases">
        <authorList>
            <consortium name="Science for Life Laboratories"/>
        </authorList>
    </citation>
    <scope>NUCLEOTIDE SEQUENCE</scope>
    <source>
        <strain evidence="4">MBLW1</strain>
    </source>
</reference>
<evidence type="ECO:0000256" key="2">
    <source>
        <dbReference type="SAM" id="Phobius"/>
    </source>
</evidence>
<dbReference type="Gene3D" id="2.40.50.100">
    <property type="match status" value="1"/>
</dbReference>
<feature type="coiled-coil region" evidence="1">
    <location>
        <begin position="205"/>
        <end position="285"/>
    </location>
</feature>
<accession>A0A6C2YHL2</accession>
<proteinExistence type="predicted"/>
<evidence type="ECO:0000313" key="4">
    <source>
        <dbReference type="EMBL" id="VIP00623.1"/>
    </source>
</evidence>
<dbReference type="Gene3D" id="1.10.287.470">
    <property type="entry name" value="Helix hairpin bin"/>
    <property type="match status" value="1"/>
</dbReference>
<gene>
    <name evidence="4" type="ORF">GMBLW1_33370</name>
</gene>
<evidence type="ECO:0000259" key="3">
    <source>
        <dbReference type="Pfam" id="PF25917"/>
    </source>
</evidence>
<dbReference type="InterPro" id="IPR058625">
    <property type="entry name" value="MdtA-like_BSH"/>
</dbReference>